<dbReference type="InterPro" id="IPR018841">
    <property type="entry name" value="DUF2442"/>
</dbReference>
<organism evidence="1 2">
    <name type="scientific">Desulforhabdus amnigena</name>
    <dbReference type="NCBI Taxonomy" id="40218"/>
    <lineage>
        <taxon>Bacteria</taxon>
        <taxon>Pseudomonadati</taxon>
        <taxon>Thermodesulfobacteriota</taxon>
        <taxon>Syntrophobacteria</taxon>
        <taxon>Syntrophobacterales</taxon>
        <taxon>Syntrophobacteraceae</taxon>
        <taxon>Desulforhabdus</taxon>
    </lineage>
</organism>
<dbReference type="AlphaFoldDB" id="A0A9W6FRA6"/>
<proteinExistence type="predicted"/>
<sequence>MSIAVNVIEPRLLDIQVTEDEIVAHLVDGRTISVPLAWSWRLSEATPDQRQNFEIIGDGQGIHWPDIDEDISVEGMLCGSPAHRPKGSSTD</sequence>
<dbReference type="Pfam" id="PF10387">
    <property type="entry name" value="DUF2442"/>
    <property type="match status" value="1"/>
</dbReference>
<gene>
    <name evidence="1" type="ORF">DAMNIGENAA_02420</name>
</gene>
<dbReference type="EMBL" id="BSDR01000001">
    <property type="protein sequence ID" value="GLI32809.1"/>
    <property type="molecule type" value="Genomic_DNA"/>
</dbReference>
<evidence type="ECO:0000313" key="1">
    <source>
        <dbReference type="EMBL" id="GLI32809.1"/>
    </source>
</evidence>
<evidence type="ECO:0000313" key="2">
    <source>
        <dbReference type="Proteomes" id="UP001144372"/>
    </source>
</evidence>
<dbReference type="Gene3D" id="3.30.2020.40">
    <property type="entry name" value="Uncharacterised protein PF10387, DUF2442"/>
    <property type="match status" value="1"/>
</dbReference>
<dbReference type="RefSeq" id="WP_373878646.1">
    <property type="nucleotide sequence ID" value="NZ_BSDR01000001.1"/>
</dbReference>
<reference evidence="1" key="1">
    <citation type="submission" date="2022-12" db="EMBL/GenBank/DDBJ databases">
        <title>Reference genome sequencing for broad-spectrum identification of bacterial and archaeal isolates by mass spectrometry.</title>
        <authorList>
            <person name="Sekiguchi Y."/>
            <person name="Tourlousse D.M."/>
        </authorList>
    </citation>
    <scope>NUCLEOTIDE SEQUENCE</scope>
    <source>
        <strain evidence="1">ASRB1</strain>
    </source>
</reference>
<dbReference type="Proteomes" id="UP001144372">
    <property type="component" value="Unassembled WGS sequence"/>
</dbReference>
<accession>A0A9W6FRA6</accession>
<evidence type="ECO:0008006" key="3">
    <source>
        <dbReference type="Google" id="ProtNLM"/>
    </source>
</evidence>
<protein>
    <recommendedName>
        <fullName evidence="3">DUF2442 domain-containing protein</fullName>
    </recommendedName>
</protein>
<name>A0A9W6FRA6_9BACT</name>
<comment type="caution">
    <text evidence="1">The sequence shown here is derived from an EMBL/GenBank/DDBJ whole genome shotgun (WGS) entry which is preliminary data.</text>
</comment>
<keyword evidence="2" id="KW-1185">Reference proteome</keyword>